<organism evidence="1 2">
    <name type="scientific">Nonomuraea terrae</name>
    <dbReference type="NCBI Taxonomy" id="2530383"/>
    <lineage>
        <taxon>Bacteria</taxon>
        <taxon>Bacillati</taxon>
        <taxon>Actinomycetota</taxon>
        <taxon>Actinomycetes</taxon>
        <taxon>Streptosporangiales</taxon>
        <taxon>Streptosporangiaceae</taxon>
        <taxon>Nonomuraea</taxon>
    </lineage>
</organism>
<evidence type="ECO:0000313" key="1">
    <source>
        <dbReference type="EMBL" id="TDD35194.1"/>
    </source>
</evidence>
<reference evidence="1 2" key="1">
    <citation type="submission" date="2019-03" db="EMBL/GenBank/DDBJ databases">
        <title>Draft genome sequences of novel Actinobacteria.</title>
        <authorList>
            <person name="Sahin N."/>
            <person name="Ay H."/>
            <person name="Saygin H."/>
        </authorList>
    </citation>
    <scope>NUCLEOTIDE SEQUENCE [LARGE SCALE GENOMIC DNA]</scope>
    <source>
        <strain evidence="1 2">CH32</strain>
    </source>
</reference>
<proteinExistence type="predicted"/>
<gene>
    <name evidence="1" type="ORF">E1286_39970</name>
</gene>
<dbReference type="RefSeq" id="WP_132621360.1">
    <property type="nucleotide sequence ID" value="NZ_SMKQ01000222.1"/>
</dbReference>
<dbReference type="Proteomes" id="UP000295302">
    <property type="component" value="Unassembled WGS sequence"/>
</dbReference>
<keyword evidence="2" id="KW-1185">Reference proteome</keyword>
<name>A0A4R4XVP0_9ACTN</name>
<comment type="caution">
    <text evidence="1">The sequence shown here is derived from an EMBL/GenBank/DDBJ whole genome shotgun (WGS) entry which is preliminary data.</text>
</comment>
<dbReference type="AlphaFoldDB" id="A0A4R4XVP0"/>
<accession>A0A4R4XVP0</accession>
<dbReference type="EMBL" id="SMKQ01000222">
    <property type="protein sequence ID" value="TDD35194.1"/>
    <property type="molecule type" value="Genomic_DNA"/>
</dbReference>
<sequence>MRGSVLVTWFDVTGRPAGTSQVRLRADRLVARHPADALLDGAVTAGRLAGARVRGALAAPATLLGCATHGTAALRGTGRVTFG</sequence>
<evidence type="ECO:0000313" key="2">
    <source>
        <dbReference type="Proteomes" id="UP000295302"/>
    </source>
</evidence>
<dbReference type="OrthoDB" id="3536525at2"/>
<protein>
    <submittedName>
        <fullName evidence="1">Uncharacterized protein</fullName>
    </submittedName>
</protein>